<organism evidence="2 5">
    <name type="scientific">Thalassospira lucentensis</name>
    <dbReference type="NCBI Taxonomy" id="168935"/>
    <lineage>
        <taxon>Bacteria</taxon>
        <taxon>Pseudomonadati</taxon>
        <taxon>Pseudomonadota</taxon>
        <taxon>Alphaproteobacteria</taxon>
        <taxon>Rhodospirillales</taxon>
        <taxon>Thalassospiraceae</taxon>
        <taxon>Thalassospira</taxon>
    </lineage>
</organism>
<feature type="domain" description="HTH cro/C1-type" evidence="1">
    <location>
        <begin position="13"/>
        <end position="67"/>
    </location>
</feature>
<dbReference type="PANTHER" id="PTHR35010">
    <property type="entry name" value="BLL4672 PROTEIN-RELATED"/>
    <property type="match status" value="1"/>
</dbReference>
<dbReference type="InterPro" id="IPR001387">
    <property type="entry name" value="Cro/C1-type_HTH"/>
</dbReference>
<gene>
    <name evidence="2" type="ORF">DEF21_12410</name>
    <name evidence="3" type="ORF">DHR80_17105</name>
</gene>
<sequence length="272" mass="29910">MNQINRDTFSGVLKAWRKQRRLSQLDLAGMAQISTRHLSFLETGRSKPSRDMVLHLSDCLEVPLRERNSLLVAGGFAPIYAEHDFADDQSMAIRAAVDQILSAHEPYPALAMDRHWNMVAANKIVPLMLGGVDAELLRPPVNLLRLSLHPDGLASRVVNYIQWKDHLLDRLRRQIEVTADSKLRGLYDEACHYRMPPTVAGAENTPPTDAGALSGLVVPLVLQTEIGTLRFVSTTTVFGTPVEVTLSELAIETLLPADAATGHALRQLASGL</sequence>
<dbReference type="AlphaFoldDB" id="A0A358HUN1"/>
<dbReference type="RefSeq" id="WP_276653538.1">
    <property type="nucleotide sequence ID" value="NZ_DOOG01000102.1"/>
</dbReference>
<dbReference type="Pfam" id="PF17765">
    <property type="entry name" value="MLTR_LBD"/>
    <property type="match status" value="1"/>
</dbReference>
<evidence type="ECO:0000313" key="5">
    <source>
        <dbReference type="Proteomes" id="UP000264753"/>
    </source>
</evidence>
<name>A0A358HUN1_9PROT</name>
<dbReference type="Gene3D" id="3.30.450.180">
    <property type="match status" value="1"/>
</dbReference>
<dbReference type="PANTHER" id="PTHR35010:SF4">
    <property type="entry name" value="BLL5781 PROTEIN"/>
    <property type="match status" value="1"/>
</dbReference>
<accession>A0A358HUN1</accession>
<dbReference type="EMBL" id="DPOP01000134">
    <property type="protein sequence ID" value="HCW68879.1"/>
    <property type="molecule type" value="Genomic_DNA"/>
</dbReference>
<evidence type="ECO:0000259" key="1">
    <source>
        <dbReference type="PROSITE" id="PS50943"/>
    </source>
</evidence>
<dbReference type="Proteomes" id="UP000264753">
    <property type="component" value="Unassembled WGS sequence"/>
</dbReference>
<dbReference type="InterPro" id="IPR041413">
    <property type="entry name" value="MLTR_LBD"/>
</dbReference>
<evidence type="ECO:0000313" key="4">
    <source>
        <dbReference type="Proteomes" id="UP000264179"/>
    </source>
</evidence>
<dbReference type="STRING" id="168935.AUP42_07265"/>
<evidence type="ECO:0000313" key="2">
    <source>
        <dbReference type="EMBL" id="HBU98692.1"/>
    </source>
</evidence>
<protein>
    <submittedName>
        <fullName evidence="2">Transcriptional regulator</fullName>
    </submittedName>
</protein>
<comment type="caution">
    <text evidence="2">The sequence shown here is derived from an EMBL/GenBank/DDBJ whole genome shotgun (WGS) entry which is preliminary data.</text>
</comment>
<dbReference type="CDD" id="cd00093">
    <property type="entry name" value="HTH_XRE"/>
    <property type="match status" value="1"/>
</dbReference>
<dbReference type="SUPFAM" id="SSF47413">
    <property type="entry name" value="lambda repressor-like DNA-binding domains"/>
    <property type="match status" value="1"/>
</dbReference>
<dbReference type="EMBL" id="DOOG01000102">
    <property type="protein sequence ID" value="HBU98692.1"/>
    <property type="molecule type" value="Genomic_DNA"/>
</dbReference>
<dbReference type="SMART" id="SM00530">
    <property type="entry name" value="HTH_XRE"/>
    <property type="match status" value="1"/>
</dbReference>
<dbReference type="Proteomes" id="UP000264179">
    <property type="component" value="Unassembled WGS sequence"/>
</dbReference>
<dbReference type="Gene3D" id="1.10.260.40">
    <property type="entry name" value="lambda repressor-like DNA-binding domains"/>
    <property type="match status" value="1"/>
</dbReference>
<dbReference type="PROSITE" id="PS50943">
    <property type="entry name" value="HTH_CROC1"/>
    <property type="match status" value="1"/>
</dbReference>
<evidence type="ECO:0000313" key="3">
    <source>
        <dbReference type="EMBL" id="HCW68879.1"/>
    </source>
</evidence>
<proteinExistence type="predicted"/>
<dbReference type="Pfam" id="PF01381">
    <property type="entry name" value="HTH_3"/>
    <property type="match status" value="1"/>
</dbReference>
<dbReference type="GO" id="GO:0003677">
    <property type="term" value="F:DNA binding"/>
    <property type="evidence" value="ECO:0007669"/>
    <property type="project" value="InterPro"/>
</dbReference>
<reference evidence="4 5" key="1">
    <citation type="journal article" date="2018" name="Nat. Biotechnol.">
        <title>A standardized bacterial taxonomy based on genome phylogeny substantially revises the tree of life.</title>
        <authorList>
            <person name="Parks D.H."/>
            <person name="Chuvochina M."/>
            <person name="Waite D.W."/>
            <person name="Rinke C."/>
            <person name="Skarshewski A."/>
            <person name="Chaumeil P.A."/>
            <person name="Hugenholtz P."/>
        </authorList>
    </citation>
    <scope>NUCLEOTIDE SEQUENCE [LARGE SCALE GENOMIC DNA]</scope>
    <source>
        <strain evidence="2">UBA8707</strain>
        <strain evidence="3">UBA9881</strain>
    </source>
</reference>
<dbReference type="InterPro" id="IPR010982">
    <property type="entry name" value="Lambda_DNA-bd_dom_sf"/>
</dbReference>